<gene>
    <name evidence="1" type="ORF">AYI69_g2239</name>
</gene>
<dbReference type="EMBL" id="LSSM01000647">
    <property type="protein sequence ID" value="OMJ28294.1"/>
    <property type="molecule type" value="Genomic_DNA"/>
</dbReference>
<evidence type="ECO:0000313" key="2">
    <source>
        <dbReference type="Proteomes" id="UP000187429"/>
    </source>
</evidence>
<reference evidence="2" key="1">
    <citation type="submission" date="2017-01" db="EMBL/GenBank/DDBJ databases">
        <authorList>
            <person name="Wang Y."/>
            <person name="White M."/>
            <person name="Kvist S."/>
            <person name="Moncalvo J.-M."/>
        </authorList>
    </citation>
    <scope>NUCLEOTIDE SEQUENCE [LARGE SCALE GENOMIC DNA]</scope>
    <source>
        <strain evidence="2">ID-206-W2</strain>
    </source>
</reference>
<evidence type="ECO:0000313" key="1">
    <source>
        <dbReference type="EMBL" id="OMJ28294.1"/>
    </source>
</evidence>
<accession>A0A1R1YN42</accession>
<name>A0A1R1YN42_9FUNG</name>
<organism evidence="1 2">
    <name type="scientific">Smittium culicis</name>
    <dbReference type="NCBI Taxonomy" id="133412"/>
    <lineage>
        <taxon>Eukaryota</taxon>
        <taxon>Fungi</taxon>
        <taxon>Fungi incertae sedis</taxon>
        <taxon>Zoopagomycota</taxon>
        <taxon>Kickxellomycotina</taxon>
        <taxon>Harpellomycetes</taxon>
        <taxon>Harpellales</taxon>
        <taxon>Legeriomycetaceae</taxon>
        <taxon>Smittium</taxon>
    </lineage>
</organism>
<comment type="caution">
    <text evidence="1">The sequence shown here is derived from an EMBL/GenBank/DDBJ whole genome shotgun (WGS) entry which is preliminary data.</text>
</comment>
<dbReference type="OrthoDB" id="5636604at2759"/>
<dbReference type="Proteomes" id="UP000187429">
    <property type="component" value="Unassembled WGS sequence"/>
</dbReference>
<sequence>MAIEKTRPNPDSRQIRSSCFFAEIAEINYTDSAKSLPISNLLEVLSVNLLSIKNIEFFNHKNVPADLSIKMAMFSISKGDMHPWIVPKYSSFCKFICCFPGNYSTVVAAEYLFFQKLKNLVNLVSLDIKPLP</sequence>
<keyword evidence="2" id="KW-1185">Reference proteome</keyword>
<proteinExistence type="predicted"/>
<dbReference type="AlphaFoldDB" id="A0A1R1YN42"/>
<protein>
    <submittedName>
        <fullName evidence="1">Uncharacterized protein</fullName>
    </submittedName>
</protein>